<dbReference type="InterPro" id="IPR002110">
    <property type="entry name" value="Ankyrin_rpt"/>
</dbReference>
<comment type="caution">
    <text evidence="4">The sequence shown here is derived from an EMBL/GenBank/DDBJ whole genome shotgun (WGS) entry which is preliminary data.</text>
</comment>
<evidence type="ECO:0000256" key="3">
    <source>
        <dbReference type="PROSITE-ProRule" id="PRU00023"/>
    </source>
</evidence>
<organism evidence="4 5">
    <name type="scientific">Phytophthora pseudosyringae</name>
    <dbReference type="NCBI Taxonomy" id="221518"/>
    <lineage>
        <taxon>Eukaryota</taxon>
        <taxon>Sar</taxon>
        <taxon>Stramenopiles</taxon>
        <taxon>Oomycota</taxon>
        <taxon>Peronosporomycetes</taxon>
        <taxon>Peronosporales</taxon>
        <taxon>Peronosporaceae</taxon>
        <taxon>Phytophthora</taxon>
    </lineage>
</organism>
<name>A0A8T1WET1_9STRA</name>
<evidence type="ECO:0000313" key="4">
    <source>
        <dbReference type="EMBL" id="KAG7392662.1"/>
    </source>
</evidence>
<keyword evidence="5" id="KW-1185">Reference proteome</keyword>
<feature type="repeat" description="ANK" evidence="3">
    <location>
        <begin position="127"/>
        <end position="159"/>
    </location>
</feature>
<keyword evidence="2 3" id="KW-0040">ANK repeat</keyword>
<protein>
    <recommendedName>
        <fullName evidence="6">ANK_REP_REGION domain-containing protein</fullName>
    </recommendedName>
</protein>
<dbReference type="EMBL" id="JAGDFM010000009">
    <property type="protein sequence ID" value="KAG7392662.1"/>
    <property type="molecule type" value="Genomic_DNA"/>
</dbReference>
<feature type="repeat" description="ANK" evidence="3">
    <location>
        <begin position="160"/>
        <end position="192"/>
    </location>
</feature>
<dbReference type="PANTHER" id="PTHR24171">
    <property type="entry name" value="ANKYRIN REPEAT DOMAIN-CONTAINING PROTEIN 39-RELATED"/>
    <property type="match status" value="1"/>
</dbReference>
<dbReference type="PROSITE" id="PS50297">
    <property type="entry name" value="ANK_REP_REGION"/>
    <property type="match status" value="1"/>
</dbReference>
<gene>
    <name evidence="4" type="ORF">PHYPSEUDO_015050</name>
</gene>
<accession>A0A8T1WET1</accession>
<dbReference type="Pfam" id="PF12796">
    <property type="entry name" value="Ank_2"/>
    <property type="match status" value="1"/>
</dbReference>
<evidence type="ECO:0000313" key="5">
    <source>
        <dbReference type="Proteomes" id="UP000694044"/>
    </source>
</evidence>
<proteinExistence type="predicted"/>
<dbReference type="AlphaFoldDB" id="A0A8T1WET1"/>
<reference evidence="4" key="1">
    <citation type="submission" date="2021-02" db="EMBL/GenBank/DDBJ databases">
        <authorList>
            <person name="Palmer J.M."/>
        </authorList>
    </citation>
    <scope>NUCLEOTIDE SEQUENCE</scope>
    <source>
        <strain evidence="4">SCRP734</strain>
    </source>
</reference>
<sequence length="228" mass="25716">MVLEHRRTIICKSGSTNNLQVKSKTTEHCTESITRSKRVHHRRLMLARQNQYQFKDEDDTIVQADLTEISLAGDPAVPQHDDSVSTNDAELVERLIESAKSGDLRVFKRACTRMMQCHIRLDAPGYLGWTAAHWAAREGHVHLLEHLTMCHANLDAVDRKGDTLLHKAAANGQPAACEWLLERGFSVTMRNNNNLTPLDLAQEHLALSRRSNAAVLCEKILCKYPSNF</sequence>
<evidence type="ECO:0008006" key="6">
    <source>
        <dbReference type="Google" id="ProtNLM"/>
    </source>
</evidence>
<evidence type="ECO:0000256" key="2">
    <source>
        <dbReference type="ARBA" id="ARBA00023043"/>
    </source>
</evidence>
<keyword evidence="1" id="KW-0677">Repeat</keyword>
<dbReference type="OrthoDB" id="194358at2759"/>
<dbReference type="Proteomes" id="UP000694044">
    <property type="component" value="Unassembled WGS sequence"/>
</dbReference>
<dbReference type="PROSITE" id="PS50088">
    <property type="entry name" value="ANK_REPEAT"/>
    <property type="match status" value="2"/>
</dbReference>
<dbReference type="SMART" id="SM00248">
    <property type="entry name" value="ANK"/>
    <property type="match status" value="2"/>
</dbReference>
<evidence type="ECO:0000256" key="1">
    <source>
        <dbReference type="ARBA" id="ARBA00022737"/>
    </source>
</evidence>